<accession>A0ACB9G5W7</accession>
<evidence type="ECO:0000313" key="2">
    <source>
        <dbReference type="Proteomes" id="UP001055811"/>
    </source>
</evidence>
<protein>
    <submittedName>
        <fullName evidence="1">Uncharacterized protein</fullName>
    </submittedName>
</protein>
<sequence length="313" mass="36416">MPHLLRWRGEVKFFVLANSVKIDIDITRGARRKLQLVDSDDDDRIQGAYVEEDGFKDDDNERDNSENEDDDLSYPDDAVDEDMLNEDIELAEQQIEDDLEEHDSEDALEDEGDERAEQQIEGFSSQKTAVVMKRCLRAKEIRMSQKNMHTAGPKSFARIREEMMNDDPNKEPPTLAQMFERTRRRTIGNKYIDTYDDTAKKIEQMKNYKPLEDGSGPIDPFEATMGKEYDGHRRLYGRGVTNRLIKKVSGDGTSYMVPDQLMDSIRENVEVEKNQLLDMRRELEEDHLRKKAELEGMRKDIDKMVEDAVQKII</sequence>
<reference evidence="2" key="1">
    <citation type="journal article" date="2022" name="Mol. Ecol. Resour.">
        <title>The genomes of chicory, endive, great burdock and yacon provide insights into Asteraceae palaeo-polyploidization history and plant inulin production.</title>
        <authorList>
            <person name="Fan W."/>
            <person name="Wang S."/>
            <person name="Wang H."/>
            <person name="Wang A."/>
            <person name="Jiang F."/>
            <person name="Liu H."/>
            <person name="Zhao H."/>
            <person name="Xu D."/>
            <person name="Zhang Y."/>
        </authorList>
    </citation>
    <scope>NUCLEOTIDE SEQUENCE [LARGE SCALE GENOMIC DNA]</scope>
    <source>
        <strain evidence="2">cv. Punajuju</strain>
    </source>
</reference>
<name>A0ACB9G5W7_CICIN</name>
<evidence type="ECO:0000313" key="1">
    <source>
        <dbReference type="EMBL" id="KAI3778817.1"/>
    </source>
</evidence>
<dbReference type="Proteomes" id="UP001055811">
    <property type="component" value="Linkage Group LG02"/>
</dbReference>
<organism evidence="1 2">
    <name type="scientific">Cichorium intybus</name>
    <name type="common">Chicory</name>
    <dbReference type="NCBI Taxonomy" id="13427"/>
    <lineage>
        <taxon>Eukaryota</taxon>
        <taxon>Viridiplantae</taxon>
        <taxon>Streptophyta</taxon>
        <taxon>Embryophyta</taxon>
        <taxon>Tracheophyta</taxon>
        <taxon>Spermatophyta</taxon>
        <taxon>Magnoliopsida</taxon>
        <taxon>eudicotyledons</taxon>
        <taxon>Gunneridae</taxon>
        <taxon>Pentapetalae</taxon>
        <taxon>asterids</taxon>
        <taxon>campanulids</taxon>
        <taxon>Asterales</taxon>
        <taxon>Asteraceae</taxon>
        <taxon>Cichorioideae</taxon>
        <taxon>Cichorieae</taxon>
        <taxon>Cichoriinae</taxon>
        <taxon>Cichorium</taxon>
    </lineage>
</organism>
<reference evidence="1 2" key="2">
    <citation type="journal article" date="2022" name="Mol. Ecol. Resour.">
        <title>The genomes of chicory, endive, great burdock and yacon provide insights into Asteraceae paleo-polyploidization history and plant inulin production.</title>
        <authorList>
            <person name="Fan W."/>
            <person name="Wang S."/>
            <person name="Wang H."/>
            <person name="Wang A."/>
            <person name="Jiang F."/>
            <person name="Liu H."/>
            <person name="Zhao H."/>
            <person name="Xu D."/>
            <person name="Zhang Y."/>
        </authorList>
    </citation>
    <scope>NUCLEOTIDE SEQUENCE [LARGE SCALE GENOMIC DNA]</scope>
    <source>
        <strain evidence="2">cv. Punajuju</strain>
        <tissue evidence="1">Leaves</tissue>
    </source>
</reference>
<dbReference type="EMBL" id="CM042010">
    <property type="protein sequence ID" value="KAI3778817.1"/>
    <property type="molecule type" value="Genomic_DNA"/>
</dbReference>
<keyword evidence="2" id="KW-1185">Reference proteome</keyword>
<gene>
    <name evidence="1" type="ORF">L2E82_08202</name>
</gene>
<proteinExistence type="predicted"/>
<comment type="caution">
    <text evidence="1">The sequence shown here is derived from an EMBL/GenBank/DDBJ whole genome shotgun (WGS) entry which is preliminary data.</text>
</comment>